<dbReference type="Gene3D" id="3.40.50.1820">
    <property type="entry name" value="alpha/beta hydrolase"/>
    <property type="match status" value="1"/>
</dbReference>
<dbReference type="PIRSF" id="PIRSF033909">
    <property type="entry name" value="UCP033909"/>
    <property type="match status" value="1"/>
</dbReference>
<comment type="caution">
    <text evidence="1">The sequence shown here is derived from an EMBL/GenBank/DDBJ whole genome shotgun (WGS) entry which is preliminary data.</text>
</comment>
<dbReference type="Pfam" id="PF05990">
    <property type="entry name" value="DUF900"/>
    <property type="match status" value="1"/>
</dbReference>
<accession>A0A916RX83</accession>
<protein>
    <recommendedName>
        <fullName evidence="3">Esterase/lipase superfamily enzyme</fullName>
    </recommendedName>
</protein>
<dbReference type="InterPro" id="IPR029058">
    <property type="entry name" value="AB_hydrolase_fold"/>
</dbReference>
<sequence length="371" mass="40406">MLGLAGCTSPEYHRLMARTIAPASDAQIAGEHRIFLATTRAKSDQDGLVFSGDRTLDPYFAFVDVTVPKVHEAGNIERAVNPVVADPARYFTARRLGIFRSRDDYRDELAREIRQRGGRAMVFVHGYNTAFDDAVYRMTQVAHDSGYPGAVVLFTWPSAGRVVDYLYDQNSAMASRDALEDMLRLVAEAGAERIDLIAHSMGSLVTMEALRQLAMSNDADLNGRLADVILASPDIDADVFKTQKRRLGSSRTNFVVLASRNDRALGFASFLSGSRERVGAILNAEELAEYGVTVVDVTALSAADSLNHTKFAENPVLVKLLGVTLTREDTIVNDRTLSNQLSSITGSIGQTVGNAAGIIITTPFRVFELAL</sequence>
<dbReference type="SUPFAM" id="SSF53474">
    <property type="entry name" value="alpha/beta-Hydrolases"/>
    <property type="match status" value="1"/>
</dbReference>
<evidence type="ECO:0000313" key="2">
    <source>
        <dbReference type="Proteomes" id="UP000636264"/>
    </source>
</evidence>
<dbReference type="PANTHER" id="PTHR36513">
    <property type="entry name" value="ABC TRANSMEMBRANE TYPE-1 DOMAIN-CONTAINING PROTEIN"/>
    <property type="match status" value="1"/>
</dbReference>
<dbReference type="PANTHER" id="PTHR36513:SF1">
    <property type="entry name" value="TRANSMEMBRANE PROTEIN"/>
    <property type="match status" value="1"/>
</dbReference>
<dbReference type="InterPro" id="IPR010297">
    <property type="entry name" value="DUF900_hydrolase"/>
</dbReference>
<dbReference type="EMBL" id="BMIF01000009">
    <property type="protein sequence ID" value="GGA73780.1"/>
    <property type="molecule type" value="Genomic_DNA"/>
</dbReference>
<gene>
    <name evidence="1" type="ORF">GCM10011385_29720</name>
</gene>
<reference evidence="1" key="1">
    <citation type="journal article" date="2014" name="Int. J. Syst. Evol. Microbiol.">
        <title>Complete genome sequence of Corynebacterium casei LMG S-19264T (=DSM 44701T), isolated from a smear-ripened cheese.</title>
        <authorList>
            <consortium name="US DOE Joint Genome Institute (JGI-PGF)"/>
            <person name="Walter F."/>
            <person name="Albersmeier A."/>
            <person name="Kalinowski J."/>
            <person name="Ruckert C."/>
        </authorList>
    </citation>
    <scope>NUCLEOTIDE SEQUENCE</scope>
    <source>
        <strain evidence="1">CGMCC 1.15320</strain>
    </source>
</reference>
<evidence type="ECO:0000313" key="1">
    <source>
        <dbReference type="EMBL" id="GGA73780.1"/>
    </source>
</evidence>
<organism evidence="1 2">
    <name type="scientific">Nitratireductor aestuarii</name>
    <dbReference type="NCBI Taxonomy" id="1735103"/>
    <lineage>
        <taxon>Bacteria</taxon>
        <taxon>Pseudomonadati</taxon>
        <taxon>Pseudomonadota</taxon>
        <taxon>Alphaproteobacteria</taxon>
        <taxon>Hyphomicrobiales</taxon>
        <taxon>Phyllobacteriaceae</taxon>
        <taxon>Nitratireductor</taxon>
    </lineage>
</organism>
<dbReference type="AlphaFoldDB" id="A0A916RX83"/>
<evidence type="ECO:0008006" key="3">
    <source>
        <dbReference type="Google" id="ProtNLM"/>
    </source>
</evidence>
<dbReference type="InterPro" id="IPR014586">
    <property type="entry name" value="UCP033909"/>
</dbReference>
<dbReference type="Proteomes" id="UP000636264">
    <property type="component" value="Unassembled WGS sequence"/>
</dbReference>
<reference evidence="1" key="2">
    <citation type="submission" date="2020-09" db="EMBL/GenBank/DDBJ databases">
        <authorList>
            <person name="Sun Q."/>
            <person name="Zhou Y."/>
        </authorList>
    </citation>
    <scope>NUCLEOTIDE SEQUENCE</scope>
    <source>
        <strain evidence="1">CGMCC 1.15320</strain>
    </source>
</reference>
<name>A0A916RX83_9HYPH</name>
<keyword evidence="2" id="KW-1185">Reference proteome</keyword>
<proteinExistence type="predicted"/>